<dbReference type="SUPFAM" id="SSF50341">
    <property type="entry name" value="CheW-like"/>
    <property type="match status" value="1"/>
</dbReference>
<organism evidence="2 3">
    <name type="scientific">Pseudohongiella nitratireducens</name>
    <dbReference type="NCBI Taxonomy" id="1768907"/>
    <lineage>
        <taxon>Bacteria</taxon>
        <taxon>Pseudomonadati</taxon>
        <taxon>Pseudomonadota</taxon>
        <taxon>Gammaproteobacteria</taxon>
        <taxon>Pseudomonadales</taxon>
        <taxon>Pseudohongiellaceae</taxon>
        <taxon>Pseudohongiella</taxon>
    </lineage>
</organism>
<dbReference type="Pfam" id="PF01584">
    <property type="entry name" value="CheW"/>
    <property type="match status" value="1"/>
</dbReference>
<dbReference type="EMBL" id="BMIY01000003">
    <property type="protein sequence ID" value="GGG53905.1"/>
    <property type="molecule type" value="Genomic_DNA"/>
</dbReference>
<evidence type="ECO:0000313" key="3">
    <source>
        <dbReference type="Proteomes" id="UP000627715"/>
    </source>
</evidence>
<evidence type="ECO:0000313" key="2">
    <source>
        <dbReference type="EMBL" id="GGG53905.1"/>
    </source>
</evidence>
<dbReference type="GO" id="GO:0007165">
    <property type="term" value="P:signal transduction"/>
    <property type="evidence" value="ECO:0007669"/>
    <property type="project" value="InterPro"/>
</dbReference>
<accession>A0A917GPZ3</accession>
<protein>
    <submittedName>
        <fullName evidence="2">Chemotaxis protein CheW</fullName>
    </submittedName>
</protein>
<dbReference type="SMART" id="SM00260">
    <property type="entry name" value="CheW"/>
    <property type="match status" value="1"/>
</dbReference>
<dbReference type="InterPro" id="IPR039315">
    <property type="entry name" value="CheW"/>
</dbReference>
<dbReference type="OrthoDB" id="9790406at2"/>
<dbReference type="InterPro" id="IPR036061">
    <property type="entry name" value="CheW-like_dom_sf"/>
</dbReference>
<keyword evidence="3" id="KW-1185">Reference proteome</keyword>
<dbReference type="InterPro" id="IPR002545">
    <property type="entry name" value="CheW-lke_dom"/>
</dbReference>
<sequence>MSTEQAYAFDNQQEGELPASVIKHVSFRLGEETYAVVASKVHEVLRVSEITPVPGAPDFILGIINLRGNVVTVMDARHAFELPKTEVTAQSRIIVVEVEDFSLGILVDRVAAVVDLDEQTIETAPQTGQEAGSLFIQGVYNDDEQMLILVDFSRVMEMIPRA</sequence>
<dbReference type="PROSITE" id="PS50851">
    <property type="entry name" value="CHEW"/>
    <property type="match status" value="1"/>
</dbReference>
<evidence type="ECO:0000259" key="1">
    <source>
        <dbReference type="PROSITE" id="PS50851"/>
    </source>
</evidence>
<feature type="domain" description="CheW-like" evidence="1">
    <location>
        <begin position="21"/>
        <end position="161"/>
    </location>
</feature>
<comment type="caution">
    <text evidence="2">The sequence shown here is derived from an EMBL/GenBank/DDBJ whole genome shotgun (WGS) entry which is preliminary data.</text>
</comment>
<dbReference type="Proteomes" id="UP000627715">
    <property type="component" value="Unassembled WGS sequence"/>
</dbReference>
<dbReference type="PANTHER" id="PTHR22617">
    <property type="entry name" value="CHEMOTAXIS SENSOR HISTIDINE KINASE-RELATED"/>
    <property type="match status" value="1"/>
</dbReference>
<dbReference type="GO" id="GO:0005829">
    <property type="term" value="C:cytosol"/>
    <property type="evidence" value="ECO:0007669"/>
    <property type="project" value="TreeGrafter"/>
</dbReference>
<name>A0A917GPZ3_9GAMM</name>
<gene>
    <name evidence="2" type="primary">cheW-2</name>
    <name evidence="2" type="ORF">GCM10011403_08830</name>
</gene>
<proteinExistence type="predicted"/>
<dbReference type="GO" id="GO:0006935">
    <property type="term" value="P:chemotaxis"/>
    <property type="evidence" value="ECO:0007669"/>
    <property type="project" value="InterPro"/>
</dbReference>
<dbReference type="RefSeq" id="WP_068809973.1">
    <property type="nucleotide sequence ID" value="NZ_BMIY01000003.1"/>
</dbReference>
<dbReference type="CDD" id="cd00732">
    <property type="entry name" value="CheW"/>
    <property type="match status" value="1"/>
</dbReference>
<dbReference type="PANTHER" id="PTHR22617:SF23">
    <property type="entry name" value="CHEMOTAXIS PROTEIN CHEW"/>
    <property type="match status" value="1"/>
</dbReference>
<dbReference type="Gene3D" id="2.40.50.180">
    <property type="entry name" value="CheA-289, Domain 4"/>
    <property type="match status" value="1"/>
</dbReference>
<dbReference type="Gene3D" id="2.30.30.40">
    <property type="entry name" value="SH3 Domains"/>
    <property type="match status" value="1"/>
</dbReference>
<dbReference type="AlphaFoldDB" id="A0A917GPZ3"/>
<reference evidence="2" key="1">
    <citation type="journal article" date="2014" name="Int. J. Syst. Evol. Microbiol.">
        <title>Complete genome sequence of Corynebacterium casei LMG S-19264T (=DSM 44701T), isolated from a smear-ripened cheese.</title>
        <authorList>
            <consortium name="US DOE Joint Genome Institute (JGI-PGF)"/>
            <person name="Walter F."/>
            <person name="Albersmeier A."/>
            <person name="Kalinowski J."/>
            <person name="Ruckert C."/>
        </authorList>
    </citation>
    <scope>NUCLEOTIDE SEQUENCE</scope>
    <source>
        <strain evidence="2">CGMCC 1.15425</strain>
    </source>
</reference>
<reference evidence="2" key="2">
    <citation type="submission" date="2020-09" db="EMBL/GenBank/DDBJ databases">
        <authorList>
            <person name="Sun Q."/>
            <person name="Zhou Y."/>
        </authorList>
    </citation>
    <scope>NUCLEOTIDE SEQUENCE</scope>
    <source>
        <strain evidence="2">CGMCC 1.15425</strain>
    </source>
</reference>